<gene>
    <name evidence="2" type="ORF">MAR_025913</name>
    <name evidence="3" type="ORF">MAR_025921</name>
</gene>
<reference evidence="2" key="1">
    <citation type="submission" date="2022-11" db="EMBL/GenBank/DDBJ databases">
        <title>Centuries of genome instability and evolution in soft-shell clam transmissible cancer (bioRxiv).</title>
        <authorList>
            <person name="Hart S.F.M."/>
            <person name="Yonemitsu M.A."/>
            <person name="Giersch R.M."/>
            <person name="Beal B.F."/>
            <person name="Arriagada G."/>
            <person name="Davis B.W."/>
            <person name="Ostrander E.A."/>
            <person name="Goff S.P."/>
            <person name="Metzger M.J."/>
        </authorList>
    </citation>
    <scope>NUCLEOTIDE SEQUENCE</scope>
    <source>
        <strain evidence="2">MELC-2E11</strain>
        <tissue evidence="2">Siphon/mantle</tissue>
    </source>
</reference>
<sequence>MFHYESCHTDYVQGNSDRHITRNTVPSGNQDNDRIHRVILKHRGGGDIPEEDRTGDSSVRLPNNMPLNKQADESISVPNVNN</sequence>
<proteinExistence type="predicted"/>
<evidence type="ECO:0000313" key="4">
    <source>
        <dbReference type="Proteomes" id="UP001164746"/>
    </source>
</evidence>
<organism evidence="2 4">
    <name type="scientific">Mya arenaria</name>
    <name type="common">Soft-shell clam</name>
    <dbReference type="NCBI Taxonomy" id="6604"/>
    <lineage>
        <taxon>Eukaryota</taxon>
        <taxon>Metazoa</taxon>
        <taxon>Spiralia</taxon>
        <taxon>Lophotrochozoa</taxon>
        <taxon>Mollusca</taxon>
        <taxon>Bivalvia</taxon>
        <taxon>Autobranchia</taxon>
        <taxon>Heteroconchia</taxon>
        <taxon>Euheterodonta</taxon>
        <taxon>Imparidentia</taxon>
        <taxon>Neoheterodontei</taxon>
        <taxon>Myida</taxon>
        <taxon>Myoidea</taxon>
        <taxon>Myidae</taxon>
        <taxon>Mya</taxon>
    </lineage>
</organism>
<feature type="region of interest" description="Disordered" evidence="1">
    <location>
        <begin position="1"/>
        <end position="82"/>
    </location>
</feature>
<evidence type="ECO:0000256" key="1">
    <source>
        <dbReference type="SAM" id="MobiDB-lite"/>
    </source>
</evidence>
<dbReference type="EMBL" id="CP111019">
    <property type="protein sequence ID" value="WAR11741.1"/>
    <property type="molecule type" value="Genomic_DNA"/>
</dbReference>
<protein>
    <submittedName>
        <fullName evidence="2">Uncharacterized protein</fullName>
    </submittedName>
</protein>
<dbReference type="EMBL" id="CP111019">
    <property type="protein sequence ID" value="WAR11733.1"/>
    <property type="molecule type" value="Genomic_DNA"/>
</dbReference>
<evidence type="ECO:0000313" key="3">
    <source>
        <dbReference type="EMBL" id="WAR11741.1"/>
    </source>
</evidence>
<accession>A0ABY7EP22</accession>
<keyword evidence="4" id="KW-1185">Reference proteome</keyword>
<name>A0ABY7EP22_MYAAR</name>
<feature type="compositionally biased region" description="Polar residues" evidence="1">
    <location>
        <begin position="56"/>
        <end position="67"/>
    </location>
</feature>
<dbReference type="Proteomes" id="UP001164746">
    <property type="component" value="Chromosome 8"/>
</dbReference>
<evidence type="ECO:0000313" key="2">
    <source>
        <dbReference type="EMBL" id="WAR11733.1"/>
    </source>
</evidence>